<keyword evidence="5 7" id="KW-0472">Membrane</keyword>
<dbReference type="eggNOG" id="COG0477">
    <property type="taxonomic scope" value="Bacteria"/>
</dbReference>
<evidence type="ECO:0000256" key="4">
    <source>
        <dbReference type="ARBA" id="ARBA00022989"/>
    </source>
</evidence>
<dbReference type="OrthoDB" id="9793136at2"/>
<comment type="subcellular location">
    <subcellularLocation>
        <location evidence="1">Cell membrane</location>
        <topology evidence="1">Multi-pass membrane protein</topology>
    </subcellularLocation>
</comment>
<dbReference type="GO" id="GO:0005886">
    <property type="term" value="C:plasma membrane"/>
    <property type="evidence" value="ECO:0007669"/>
    <property type="project" value="UniProtKB-SubCell"/>
</dbReference>
<proteinExistence type="predicted"/>
<feature type="transmembrane region" description="Helical" evidence="7">
    <location>
        <begin position="342"/>
        <end position="362"/>
    </location>
</feature>
<dbReference type="InterPro" id="IPR011701">
    <property type="entry name" value="MFS"/>
</dbReference>
<evidence type="ECO:0000256" key="3">
    <source>
        <dbReference type="ARBA" id="ARBA00022692"/>
    </source>
</evidence>
<dbReference type="AlphaFoldDB" id="A0A087CCT0"/>
<evidence type="ECO:0000256" key="1">
    <source>
        <dbReference type="ARBA" id="ARBA00004651"/>
    </source>
</evidence>
<dbReference type="EMBL" id="JGZI01000010">
    <property type="protein sequence ID" value="KFI81080.1"/>
    <property type="molecule type" value="Genomic_DNA"/>
</dbReference>
<dbReference type="PROSITE" id="PS50850">
    <property type="entry name" value="MFS"/>
    <property type="match status" value="1"/>
</dbReference>
<protein>
    <submittedName>
        <fullName evidence="9">Putative transmembrane transporter</fullName>
    </submittedName>
</protein>
<gene>
    <name evidence="9" type="ORF">BPSY_1486</name>
</gene>
<dbReference type="InterPro" id="IPR020846">
    <property type="entry name" value="MFS_dom"/>
</dbReference>
<feature type="transmembrane region" description="Helical" evidence="7">
    <location>
        <begin position="200"/>
        <end position="220"/>
    </location>
</feature>
<dbReference type="RefSeq" id="WP_034886776.1">
    <property type="nucleotide sequence ID" value="NZ_JGZI01000010.1"/>
</dbReference>
<name>A0A087CCT0_9BIFI</name>
<feature type="domain" description="Major facilitator superfamily (MFS) profile" evidence="8">
    <location>
        <begin position="305"/>
        <end position="491"/>
    </location>
</feature>
<feature type="transmembrane region" description="Helical" evidence="7">
    <location>
        <begin position="430"/>
        <end position="456"/>
    </location>
</feature>
<dbReference type="GeneID" id="98300675"/>
<feature type="region of interest" description="Disordered" evidence="6">
    <location>
        <begin position="231"/>
        <end position="268"/>
    </location>
</feature>
<sequence>MDDPDIVTDAADIIAPGHPTSGGSAQHAASRTSSRTRIVVAAWLCSDVVSLFGTALSSLAVPWMVLNLTHNTAATGVVSAVQLGTLVLANLVSGPLIDRLGPTRISVFCDYASACFIALIPLLWALHLFSIPALIAIVAVVGALRGPSNSAKSVLSPTVAQFAKQPMERITGLSGTTERLASTIGSAAGGVIIGLVGGPYALAFTALGLIIGATLISFIVRPALLPLLSTSQPGHGDEAGSQKTQHRTTPVQTTQAQTTQTEASSKQHARHMHTGLTLTHLRAGVSTYMSDIADGWKSLIAIPTVFGLALIPAITNMIDIAWTDVLAPAWVISQHHGSQTLGLLFAALTFPAIISSLLATILASRLPRFPVFIVGYLLAGAPRYIAMAMNAPMNVVLMTMVIGGIGSGFLNPILGAVLYERMPEQSRGKIISLTGALTWGLMPIGSLMGGFMSHLIGLQSTLAILGVIYFLVTMTPLAVPALRDFKRIQTL</sequence>
<accession>A0A087CCT0</accession>
<evidence type="ECO:0000256" key="5">
    <source>
        <dbReference type="ARBA" id="ARBA00023136"/>
    </source>
</evidence>
<dbReference type="CDD" id="cd06173">
    <property type="entry name" value="MFS_MefA_like"/>
    <property type="match status" value="1"/>
</dbReference>
<evidence type="ECO:0000256" key="6">
    <source>
        <dbReference type="SAM" id="MobiDB-lite"/>
    </source>
</evidence>
<organism evidence="9 10">
    <name type="scientific">Bifidobacterium psychraerophilum</name>
    <dbReference type="NCBI Taxonomy" id="218140"/>
    <lineage>
        <taxon>Bacteria</taxon>
        <taxon>Bacillati</taxon>
        <taxon>Actinomycetota</taxon>
        <taxon>Actinomycetes</taxon>
        <taxon>Bifidobacteriales</taxon>
        <taxon>Bifidobacteriaceae</taxon>
        <taxon>Bifidobacterium</taxon>
    </lineage>
</organism>
<dbReference type="STRING" id="218140.BPSY_1486"/>
<keyword evidence="4 7" id="KW-1133">Transmembrane helix</keyword>
<keyword evidence="3 7" id="KW-0812">Transmembrane</keyword>
<feature type="transmembrane region" description="Helical" evidence="7">
    <location>
        <begin position="38"/>
        <end position="61"/>
    </location>
</feature>
<feature type="transmembrane region" description="Helical" evidence="7">
    <location>
        <begin position="462"/>
        <end position="482"/>
    </location>
</feature>
<feature type="transmembrane region" description="Helical" evidence="7">
    <location>
        <begin position="369"/>
        <end position="389"/>
    </location>
</feature>
<reference evidence="9 10" key="1">
    <citation type="submission" date="2014-03" db="EMBL/GenBank/DDBJ databases">
        <title>Genomics of Bifidobacteria.</title>
        <authorList>
            <person name="Ventura M."/>
            <person name="Milani C."/>
            <person name="Lugli G.A."/>
        </authorList>
    </citation>
    <scope>NUCLEOTIDE SEQUENCE [LARGE SCALE GENOMIC DNA]</scope>
    <source>
        <strain evidence="9 10">LMG 21775</strain>
    </source>
</reference>
<feature type="compositionally biased region" description="Low complexity" evidence="6">
    <location>
        <begin position="248"/>
        <end position="261"/>
    </location>
</feature>
<dbReference type="Pfam" id="PF07690">
    <property type="entry name" value="MFS_1"/>
    <property type="match status" value="1"/>
</dbReference>
<dbReference type="Gene3D" id="1.20.1250.20">
    <property type="entry name" value="MFS general substrate transporter like domains"/>
    <property type="match status" value="1"/>
</dbReference>
<evidence type="ECO:0000259" key="8">
    <source>
        <dbReference type="PROSITE" id="PS50850"/>
    </source>
</evidence>
<evidence type="ECO:0000256" key="7">
    <source>
        <dbReference type="SAM" id="Phobius"/>
    </source>
</evidence>
<dbReference type="PANTHER" id="PTHR23513:SF6">
    <property type="entry name" value="MAJOR FACILITATOR SUPERFAMILY ASSOCIATED DOMAIN-CONTAINING PROTEIN"/>
    <property type="match status" value="1"/>
</dbReference>
<dbReference type="Proteomes" id="UP000029050">
    <property type="component" value="Unassembled WGS sequence"/>
</dbReference>
<feature type="transmembrane region" description="Helical" evidence="7">
    <location>
        <begin position="114"/>
        <end position="144"/>
    </location>
</feature>
<dbReference type="GO" id="GO:0022857">
    <property type="term" value="F:transmembrane transporter activity"/>
    <property type="evidence" value="ECO:0007669"/>
    <property type="project" value="InterPro"/>
</dbReference>
<comment type="caution">
    <text evidence="9">The sequence shown here is derived from an EMBL/GenBank/DDBJ whole genome shotgun (WGS) entry which is preliminary data.</text>
</comment>
<keyword evidence="2" id="KW-1003">Cell membrane</keyword>
<dbReference type="InterPro" id="IPR036259">
    <property type="entry name" value="MFS_trans_sf"/>
</dbReference>
<evidence type="ECO:0000313" key="9">
    <source>
        <dbReference type="EMBL" id="KFI81080.1"/>
    </source>
</evidence>
<feature type="transmembrane region" description="Helical" evidence="7">
    <location>
        <begin position="395"/>
        <end position="418"/>
    </location>
</feature>
<dbReference type="PANTHER" id="PTHR23513">
    <property type="entry name" value="INTEGRAL MEMBRANE EFFLUX PROTEIN-RELATED"/>
    <property type="match status" value="1"/>
</dbReference>
<feature type="transmembrane region" description="Helical" evidence="7">
    <location>
        <begin position="73"/>
        <end position="93"/>
    </location>
</feature>
<keyword evidence="10" id="KW-1185">Reference proteome</keyword>
<dbReference type="SUPFAM" id="SSF103473">
    <property type="entry name" value="MFS general substrate transporter"/>
    <property type="match status" value="1"/>
</dbReference>
<feature type="transmembrane region" description="Helical" evidence="7">
    <location>
        <begin position="299"/>
        <end position="322"/>
    </location>
</feature>
<evidence type="ECO:0000256" key="2">
    <source>
        <dbReference type="ARBA" id="ARBA00022475"/>
    </source>
</evidence>
<evidence type="ECO:0000313" key="10">
    <source>
        <dbReference type="Proteomes" id="UP000029050"/>
    </source>
</evidence>